<dbReference type="AlphaFoldDB" id="A0AAE3Y6D3"/>
<evidence type="ECO:0000313" key="1">
    <source>
        <dbReference type="EMBL" id="MDR6525789.1"/>
    </source>
</evidence>
<comment type="caution">
    <text evidence="1">The sequence shown here is derived from an EMBL/GenBank/DDBJ whole genome shotgun (WGS) entry which is preliminary data.</text>
</comment>
<protein>
    <submittedName>
        <fullName evidence="1">Uncharacterized protein</fullName>
    </submittedName>
</protein>
<evidence type="ECO:0000313" key="2">
    <source>
        <dbReference type="Proteomes" id="UP001184861"/>
    </source>
</evidence>
<sequence length="340" mass="38783">MKKIRIFAALLLSQLAVISCKKDEKKPTETAITATNDSVKTPKATEEKIDYKNFNIYSVTVISSGQKDALSDIFISVSDIYTDPQPIQKEALSNQKNVSTEQLQYIELDSKHRSKILNGLHLTENDSLYLYNYQFNKLEKLPLNKLKAVAYLDFYSMEGEEVDGTSYMVGFQIEAHKEPDIRNKYENAVAYFGNKNPFIENKMKPVQWKKASADISKKYFTSSKLTPGDTYQAKYEDLTYYLQDYLQDEMVQERKLVVVNARNEKTFEKTITTAGGDGAEFTPLNGISNDESNTSQWTGYLFKGKPPVIFGFMAQSFGCPSITFLDKNQKDFTINCDNRH</sequence>
<reference evidence="1" key="1">
    <citation type="submission" date="2023-07" db="EMBL/GenBank/DDBJ databases">
        <title>Sorghum-associated microbial communities from plants grown in Nebraska, USA.</title>
        <authorList>
            <person name="Schachtman D."/>
        </authorList>
    </citation>
    <scope>NUCLEOTIDE SEQUENCE</scope>
    <source>
        <strain evidence="1">DS2360</strain>
    </source>
</reference>
<name>A0AAE3Y6D3_9FLAO</name>
<dbReference type="RefSeq" id="WP_309945285.1">
    <property type="nucleotide sequence ID" value="NZ_JAVDQY010000001.1"/>
</dbReference>
<dbReference type="EMBL" id="JAVDQY010000001">
    <property type="protein sequence ID" value="MDR6525789.1"/>
    <property type="molecule type" value="Genomic_DNA"/>
</dbReference>
<dbReference type="PROSITE" id="PS51257">
    <property type="entry name" value="PROKAR_LIPOPROTEIN"/>
    <property type="match status" value="1"/>
</dbReference>
<dbReference type="Proteomes" id="UP001184861">
    <property type="component" value="Unassembled WGS sequence"/>
</dbReference>
<gene>
    <name evidence="1" type="ORF">J2787_001159</name>
</gene>
<organism evidence="1 2">
    <name type="scientific">Chryseobacterium rhizosphaerae</name>
    <dbReference type="NCBI Taxonomy" id="395937"/>
    <lineage>
        <taxon>Bacteria</taxon>
        <taxon>Pseudomonadati</taxon>
        <taxon>Bacteroidota</taxon>
        <taxon>Flavobacteriia</taxon>
        <taxon>Flavobacteriales</taxon>
        <taxon>Weeksellaceae</taxon>
        <taxon>Chryseobacterium group</taxon>
        <taxon>Chryseobacterium</taxon>
    </lineage>
</organism>
<proteinExistence type="predicted"/>
<accession>A0AAE3Y6D3</accession>